<feature type="compositionally biased region" description="Acidic residues" evidence="1">
    <location>
        <begin position="235"/>
        <end position="244"/>
    </location>
</feature>
<proteinExistence type="predicted"/>
<organism evidence="3 4">
    <name type="scientific">Ensete ventricosum</name>
    <name type="common">Abyssinian banana</name>
    <name type="synonym">Musa ensete</name>
    <dbReference type="NCBI Taxonomy" id="4639"/>
    <lineage>
        <taxon>Eukaryota</taxon>
        <taxon>Viridiplantae</taxon>
        <taxon>Streptophyta</taxon>
        <taxon>Embryophyta</taxon>
        <taxon>Tracheophyta</taxon>
        <taxon>Spermatophyta</taxon>
        <taxon>Magnoliopsida</taxon>
        <taxon>Liliopsida</taxon>
        <taxon>Zingiberales</taxon>
        <taxon>Musaceae</taxon>
        <taxon>Ensete</taxon>
    </lineage>
</organism>
<keyword evidence="2" id="KW-0732">Signal</keyword>
<gene>
    <name evidence="3" type="ORF">B296_00052703</name>
</gene>
<reference evidence="3 4" key="1">
    <citation type="journal article" date="2014" name="Agronomy (Basel)">
        <title>A Draft Genome Sequence for Ensete ventricosum, the Drought-Tolerant Tree Against Hunger.</title>
        <authorList>
            <person name="Harrison J."/>
            <person name="Moore K.A."/>
            <person name="Paszkiewicz K."/>
            <person name="Jones T."/>
            <person name="Grant M."/>
            <person name="Ambacheew D."/>
            <person name="Muzemil S."/>
            <person name="Studholme D.J."/>
        </authorList>
    </citation>
    <scope>NUCLEOTIDE SEQUENCE [LARGE SCALE GENOMIC DNA]</scope>
</reference>
<dbReference type="Proteomes" id="UP000287651">
    <property type="component" value="Unassembled WGS sequence"/>
</dbReference>
<accession>A0A426YB86</accession>
<feature type="compositionally biased region" description="Polar residues" evidence="1">
    <location>
        <begin position="122"/>
        <end position="139"/>
    </location>
</feature>
<feature type="region of interest" description="Disordered" evidence="1">
    <location>
        <begin position="235"/>
        <end position="255"/>
    </location>
</feature>
<feature type="chain" id="PRO_5019456421" evidence="2">
    <location>
        <begin position="24"/>
        <end position="255"/>
    </location>
</feature>
<dbReference type="AlphaFoldDB" id="A0A426YB86"/>
<comment type="caution">
    <text evidence="3">The sequence shown here is derived from an EMBL/GenBank/DDBJ whole genome shotgun (WGS) entry which is preliminary data.</text>
</comment>
<protein>
    <submittedName>
        <fullName evidence="3">Uncharacterized protein</fullName>
    </submittedName>
</protein>
<sequence length="255" mass="27163">MAGIGDGVLTVVLVCGTTGVVRTDNVDLPADVERFVVAVSMTSLTLADVLSLAITAGEGDLADLPNNEAPPPPLLLGTGLGRPNRTPPTKPDPALAGRRSSGGAPGTSPATKIPIRSIHRSLASSTRGFQPASGPSPSFTEGGGSDREERIPGTNVEKRIPETIFKEANTRRRSEEWCIELGRCYSGEAMAARSDVCPPLPKARFREFRSLRLRRYSRVQIVVLRLEEALTNEIDFGDGEDEPDVGPGEYSRTAG</sequence>
<evidence type="ECO:0000256" key="1">
    <source>
        <dbReference type="SAM" id="MobiDB-lite"/>
    </source>
</evidence>
<evidence type="ECO:0000313" key="3">
    <source>
        <dbReference type="EMBL" id="RRT48956.1"/>
    </source>
</evidence>
<name>A0A426YB86_ENSVE</name>
<feature type="signal peptide" evidence="2">
    <location>
        <begin position="1"/>
        <end position="23"/>
    </location>
</feature>
<evidence type="ECO:0000313" key="4">
    <source>
        <dbReference type="Proteomes" id="UP000287651"/>
    </source>
</evidence>
<feature type="region of interest" description="Disordered" evidence="1">
    <location>
        <begin position="60"/>
        <end position="159"/>
    </location>
</feature>
<evidence type="ECO:0000256" key="2">
    <source>
        <dbReference type="SAM" id="SignalP"/>
    </source>
</evidence>
<dbReference type="EMBL" id="AMZH03013619">
    <property type="protein sequence ID" value="RRT48956.1"/>
    <property type="molecule type" value="Genomic_DNA"/>
</dbReference>
<feature type="compositionally biased region" description="Basic and acidic residues" evidence="1">
    <location>
        <begin position="144"/>
        <end position="159"/>
    </location>
</feature>